<evidence type="ECO:0000256" key="1">
    <source>
        <dbReference type="ARBA" id="ARBA00018672"/>
    </source>
</evidence>
<comment type="caution">
    <text evidence="6">The sequence shown here is derived from an EMBL/GenBank/DDBJ whole genome shotgun (WGS) entry which is preliminary data.</text>
</comment>
<dbReference type="PROSITE" id="PS50930">
    <property type="entry name" value="HTH_LYTTR"/>
    <property type="match status" value="1"/>
</dbReference>
<dbReference type="RefSeq" id="WP_069157696.1">
    <property type="nucleotide sequence ID" value="NZ_JAYAZY010000059.1"/>
</dbReference>
<comment type="function">
    <text evidence="2">May play the central regulatory role in sporulation. It may be an element of the effector pathway responsible for the activation of sporulation genes in response to nutritional stress. Spo0A may act in concert with spo0H (a sigma factor) to control the expression of some genes that are critical to the sporulation process.</text>
</comment>
<dbReference type="SUPFAM" id="SSF52172">
    <property type="entry name" value="CheY-like"/>
    <property type="match status" value="1"/>
</dbReference>
<dbReference type="Pfam" id="PF00072">
    <property type="entry name" value="Response_reg"/>
    <property type="match status" value="1"/>
</dbReference>
<evidence type="ECO:0000256" key="2">
    <source>
        <dbReference type="ARBA" id="ARBA00024867"/>
    </source>
</evidence>
<dbReference type="SMART" id="SM00448">
    <property type="entry name" value="REC"/>
    <property type="match status" value="1"/>
</dbReference>
<accession>A0A1E3AQI0</accession>
<gene>
    <name evidence="6" type="primary">ypdB_4</name>
    <name evidence="6" type="ORF">BEH84_03426</name>
</gene>
<feature type="modified residue" description="4-aspartylphosphate" evidence="3">
    <location>
        <position position="59"/>
    </location>
</feature>
<evidence type="ECO:0000259" key="4">
    <source>
        <dbReference type="PROSITE" id="PS50110"/>
    </source>
</evidence>
<feature type="domain" description="HTH LytTR-type" evidence="5">
    <location>
        <begin position="142"/>
        <end position="237"/>
    </location>
</feature>
<dbReference type="AlphaFoldDB" id="A0A1E3AQI0"/>
<dbReference type="PATRIC" id="fig|1432052.3.peg.3802"/>
<dbReference type="InterPro" id="IPR011006">
    <property type="entry name" value="CheY-like_superfamily"/>
</dbReference>
<dbReference type="SMART" id="SM00850">
    <property type="entry name" value="LytTR"/>
    <property type="match status" value="1"/>
</dbReference>
<dbReference type="Gene3D" id="2.40.50.1020">
    <property type="entry name" value="LytTr DNA-binding domain"/>
    <property type="match status" value="1"/>
</dbReference>
<feature type="domain" description="Response regulatory" evidence="4">
    <location>
        <begin position="3"/>
        <end position="122"/>
    </location>
</feature>
<dbReference type="EMBL" id="MCGI01000003">
    <property type="protein sequence ID" value="ODM10997.1"/>
    <property type="molecule type" value="Genomic_DNA"/>
</dbReference>
<dbReference type="PANTHER" id="PTHR37299:SF1">
    <property type="entry name" value="STAGE 0 SPORULATION PROTEIN A HOMOLOG"/>
    <property type="match status" value="1"/>
</dbReference>
<dbReference type="Proteomes" id="UP000095003">
    <property type="component" value="Unassembled WGS sequence"/>
</dbReference>
<dbReference type="GO" id="GO:0003677">
    <property type="term" value="F:DNA binding"/>
    <property type="evidence" value="ECO:0007669"/>
    <property type="project" value="InterPro"/>
</dbReference>
<keyword evidence="3" id="KW-0597">Phosphoprotein</keyword>
<dbReference type="InterPro" id="IPR007492">
    <property type="entry name" value="LytTR_DNA-bd_dom"/>
</dbReference>
<evidence type="ECO:0000313" key="7">
    <source>
        <dbReference type="Proteomes" id="UP000095003"/>
    </source>
</evidence>
<evidence type="ECO:0000259" key="5">
    <source>
        <dbReference type="PROSITE" id="PS50930"/>
    </source>
</evidence>
<proteinExistence type="predicted"/>
<dbReference type="PROSITE" id="PS50110">
    <property type="entry name" value="RESPONSE_REGULATORY"/>
    <property type="match status" value="1"/>
</dbReference>
<dbReference type="Pfam" id="PF04397">
    <property type="entry name" value="LytTR"/>
    <property type="match status" value="1"/>
</dbReference>
<organism evidence="6 7">
    <name type="scientific">Eisenbergiella tayi</name>
    <dbReference type="NCBI Taxonomy" id="1432052"/>
    <lineage>
        <taxon>Bacteria</taxon>
        <taxon>Bacillati</taxon>
        <taxon>Bacillota</taxon>
        <taxon>Clostridia</taxon>
        <taxon>Lachnospirales</taxon>
        <taxon>Lachnospiraceae</taxon>
        <taxon>Eisenbergiella</taxon>
    </lineage>
</organism>
<dbReference type="InterPro" id="IPR046947">
    <property type="entry name" value="LytR-like"/>
</dbReference>
<reference evidence="6 7" key="1">
    <citation type="submission" date="2016-07" db="EMBL/GenBank/DDBJ databases">
        <title>Characterization of isolates of Eisenbergiella tayi derived from blood cultures, using whole genome sequencing.</title>
        <authorList>
            <person name="Burdz T."/>
            <person name="Wiebe D."/>
            <person name="Huynh C."/>
            <person name="Bernard K."/>
        </authorList>
    </citation>
    <scope>NUCLEOTIDE SEQUENCE [LARGE SCALE GENOMIC DNA]</scope>
    <source>
        <strain evidence="6 7">NML 120489</strain>
    </source>
</reference>
<name>A0A1E3AQI0_9FIRM</name>
<evidence type="ECO:0000256" key="3">
    <source>
        <dbReference type="PROSITE-ProRule" id="PRU00169"/>
    </source>
</evidence>
<dbReference type="GO" id="GO:0000156">
    <property type="term" value="F:phosphorelay response regulator activity"/>
    <property type="evidence" value="ECO:0007669"/>
    <property type="project" value="InterPro"/>
</dbReference>
<dbReference type="PANTHER" id="PTHR37299">
    <property type="entry name" value="TRANSCRIPTIONAL REGULATOR-RELATED"/>
    <property type="match status" value="1"/>
</dbReference>
<protein>
    <recommendedName>
        <fullName evidence="1">Stage 0 sporulation protein A homolog</fullName>
    </recommendedName>
</protein>
<evidence type="ECO:0000313" key="6">
    <source>
        <dbReference type="EMBL" id="ODM10997.1"/>
    </source>
</evidence>
<dbReference type="InterPro" id="IPR001789">
    <property type="entry name" value="Sig_transdc_resp-reg_receiver"/>
</dbReference>
<sequence>MLKIAICDDDLGFTGSLETMVLEESRSIGIRADTNVFSDGKTLLKSIQSGERYGLIFIDIEMEQVDGISAARKIRETDRSVLFIYISGYDKYLKELFEVEPFRFLSKPLDKEKFRRYFKEACQRIGETEVFFQFTFNRELRKVPLKDVVYFESRNRVVHIFFGDGSTTYFYGKLSDVEKELADSRRYFLRIHQSFLVNYDYIIKMNFYNLTIRMNGKEINLKISEDRQREVRRQICAMAAGKAVIE</sequence>
<dbReference type="Gene3D" id="3.40.50.2300">
    <property type="match status" value="1"/>
</dbReference>